<reference evidence="1 2" key="1">
    <citation type="submission" date="2022-11" db="EMBL/GenBank/DDBJ databases">
        <title>Study of microbial diversity in lake waters.</title>
        <authorList>
            <person name="Zhang J."/>
        </authorList>
    </citation>
    <scope>NUCLEOTIDE SEQUENCE [LARGE SCALE GENOMIC DNA]</scope>
    <source>
        <strain evidence="1 2">DT12</strain>
    </source>
</reference>
<protein>
    <submittedName>
        <fullName evidence="1">Uncharacterized protein</fullName>
    </submittedName>
</protein>
<comment type="caution">
    <text evidence="1">The sequence shown here is derived from an EMBL/GenBank/DDBJ whole genome shotgun (WGS) entry which is preliminary data.</text>
</comment>
<gene>
    <name evidence="1" type="ORF">OS242_10630</name>
</gene>
<dbReference type="Proteomes" id="UP001208017">
    <property type="component" value="Unassembled WGS sequence"/>
</dbReference>
<organism evidence="1 2">
    <name type="scientific">Tumebacillus lacus</name>
    <dbReference type="NCBI Taxonomy" id="2995335"/>
    <lineage>
        <taxon>Bacteria</taxon>
        <taxon>Bacillati</taxon>
        <taxon>Bacillota</taxon>
        <taxon>Bacilli</taxon>
        <taxon>Bacillales</taxon>
        <taxon>Alicyclobacillaceae</taxon>
        <taxon>Tumebacillus</taxon>
    </lineage>
</organism>
<keyword evidence="2" id="KW-1185">Reference proteome</keyword>
<accession>A0ABT3X0J2</accession>
<dbReference type="RefSeq" id="WP_267151663.1">
    <property type="nucleotide sequence ID" value="NZ_JAPMLT010000004.1"/>
</dbReference>
<dbReference type="EMBL" id="JAPMLT010000004">
    <property type="protein sequence ID" value="MCX7570418.1"/>
    <property type="molecule type" value="Genomic_DNA"/>
</dbReference>
<proteinExistence type="predicted"/>
<sequence length="81" mass="8591">MNVFREMVAKAVRTALTKVFAFQNGTIPDTYTSGRPTVLFDGETTASSRTYPCLASYTPAAGDRVLFAKVGTGGVVLGKIV</sequence>
<evidence type="ECO:0000313" key="2">
    <source>
        <dbReference type="Proteomes" id="UP001208017"/>
    </source>
</evidence>
<name>A0ABT3X0J2_9BACL</name>
<evidence type="ECO:0000313" key="1">
    <source>
        <dbReference type="EMBL" id="MCX7570418.1"/>
    </source>
</evidence>